<proteinExistence type="predicted"/>
<dbReference type="GeneID" id="20316431"/>
<sequence length="214" mass="22756">MRIEGWANFDLESLPVISSMARRQLFSLIRSIYALVFSGPTMRIASPGIKTDGNKRRTSESLRGRANPDRYAHVRLPVTALGVSRGLVETAGSLETACSDFGLLSTVNAEYASSCKREMGVRRTGGKAPSGRKGRAFAERRISRSLAEGNETRARTEPGVLVALLSPGANVAIVTSEAERPGAPRKRTISALLVSGGKSATSRHPSAWCGGVTG</sequence>
<name>A0A074ZVX4_OPIVI</name>
<gene>
    <name evidence="1" type="ORF">T265_02243</name>
</gene>
<reference evidence="1 2" key="1">
    <citation type="submission" date="2013-11" db="EMBL/GenBank/DDBJ databases">
        <title>Opisthorchis viverrini - life in the bile duct.</title>
        <authorList>
            <person name="Young N.D."/>
            <person name="Nagarajan N."/>
            <person name="Lin S.J."/>
            <person name="Korhonen P.K."/>
            <person name="Jex A.R."/>
            <person name="Hall R.S."/>
            <person name="Safavi-Hemami H."/>
            <person name="Kaewkong W."/>
            <person name="Bertrand D."/>
            <person name="Gao S."/>
            <person name="Seet Q."/>
            <person name="Wongkham S."/>
            <person name="Teh B.T."/>
            <person name="Wongkham C."/>
            <person name="Intapan P.M."/>
            <person name="Maleewong W."/>
            <person name="Yang X."/>
            <person name="Hu M."/>
            <person name="Wang Z."/>
            <person name="Hofmann A."/>
            <person name="Sternberg P.W."/>
            <person name="Tan P."/>
            <person name="Wang J."/>
            <person name="Gasser R.B."/>
        </authorList>
    </citation>
    <scope>NUCLEOTIDE SEQUENCE [LARGE SCALE GENOMIC DNA]</scope>
</reference>
<evidence type="ECO:0000313" key="1">
    <source>
        <dbReference type="EMBL" id="KER31608.1"/>
    </source>
</evidence>
<dbReference type="Proteomes" id="UP000054324">
    <property type="component" value="Unassembled WGS sequence"/>
</dbReference>
<evidence type="ECO:0000313" key="2">
    <source>
        <dbReference type="Proteomes" id="UP000054324"/>
    </source>
</evidence>
<organism evidence="1 2">
    <name type="scientific">Opisthorchis viverrini</name>
    <name type="common">Southeast Asian liver fluke</name>
    <dbReference type="NCBI Taxonomy" id="6198"/>
    <lineage>
        <taxon>Eukaryota</taxon>
        <taxon>Metazoa</taxon>
        <taxon>Spiralia</taxon>
        <taxon>Lophotrochozoa</taxon>
        <taxon>Platyhelminthes</taxon>
        <taxon>Trematoda</taxon>
        <taxon>Digenea</taxon>
        <taxon>Opisthorchiida</taxon>
        <taxon>Opisthorchiata</taxon>
        <taxon>Opisthorchiidae</taxon>
        <taxon>Opisthorchis</taxon>
    </lineage>
</organism>
<protein>
    <submittedName>
        <fullName evidence="1">Uncharacterized protein</fullName>
    </submittedName>
</protein>
<dbReference type="RefSeq" id="XP_009164695.1">
    <property type="nucleotide sequence ID" value="XM_009166431.1"/>
</dbReference>
<dbReference type="AlphaFoldDB" id="A0A074ZVX4"/>
<dbReference type="KEGG" id="ovi:T265_02243"/>
<accession>A0A074ZVX4</accession>
<dbReference type="EMBL" id="KL596644">
    <property type="protein sequence ID" value="KER31608.1"/>
    <property type="molecule type" value="Genomic_DNA"/>
</dbReference>
<dbReference type="CTD" id="20316431"/>
<keyword evidence="2" id="KW-1185">Reference proteome</keyword>